<dbReference type="InterPro" id="IPR014718">
    <property type="entry name" value="GH-type_carb-bd"/>
</dbReference>
<dbReference type="InterPro" id="IPR011013">
    <property type="entry name" value="Gal_mutarotase_sf_dom"/>
</dbReference>
<gene>
    <name evidence="1" type="ORF">UFOPK3772_01878</name>
</gene>
<name>A0A6J7KQZ2_9ZZZZ</name>
<dbReference type="GO" id="GO:0003824">
    <property type="term" value="F:catalytic activity"/>
    <property type="evidence" value="ECO:0007669"/>
    <property type="project" value="InterPro"/>
</dbReference>
<protein>
    <submittedName>
        <fullName evidence="1">Unannotated protein</fullName>
    </submittedName>
</protein>
<organism evidence="1">
    <name type="scientific">freshwater metagenome</name>
    <dbReference type="NCBI Taxonomy" id="449393"/>
    <lineage>
        <taxon>unclassified sequences</taxon>
        <taxon>metagenomes</taxon>
        <taxon>ecological metagenomes</taxon>
    </lineage>
</organism>
<dbReference type="SUPFAM" id="SSF74650">
    <property type="entry name" value="Galactose mutarotase-like"/>
    <property type="match status" value="1"/>
</dbReference>
<reference evidence="1" key="1">
    <citation type="submission" date="2020-05" db="EMBL/GenBank/DDBJ databases">
        <authorList>
            <person name="Chiriac C."/>
            <person name="Salcher M."/>
            <person name="Ghai R."/>
            <person name="Kavagutti S V."/>
        </authorList>
    </citation>
    <scope>NUCLEOTIDE SEQUENCE</scope>
</reference>
<accession>A0A6J7KQZ2</accession>
<dbReference type="Gene3D" id="2.70.98.10">
    <property type="match status" value="1"/>
</dbReference>
<dbReference type="GO" id="GO:0005975">
    <property type="term" value="P:carbohydrate metabolic process"/>
    <property type="evidence" value="ECO:0007669"/>
    <property type="project" value="InterPro"/>
</dbReference>
<dbReference type="GO" id="GO:0030246">
    <property type="term" value="F:carbohydrate binding"/>
    <property type="evidence" value="ECO:0007669"/>
    <property type="project" value="InterPro"/>
</dbReference>
<dbReference type="AlphaFoldDB" id="A0A6J7KQZ2"/>
<dbReference type="EMBL" id="CAFBNE010000060">
    <property type="protein sequence ID" value="CAB4956194.1"/>
    <property type="molecule type" value="Genomic_DNA"/>
</dbReference>
<sequence>MSDPEKIHGARSVTVRSSSVTASVTLTGAHVAPVVFTAGDETAVPYSLAPWQPAEIPEVGPLLDVLRGDFFCLPFGTQPDGPAHGEPASGKWTVSSSSEQAVTLHLDASDSGGSFAKTVSVRDGQTVLYQEIRIRGLAGTFNYGTHPILDFSRQAPASARISTSPMRWSSVYPGVFSDPAIGETQILRPGATFDSLGAIPLEAGGTLDVSRYPTPAGHEDLVMMVNDPDAGPIGWSAAVFDDFVWFSLKDITSFPATLLWISNGGRTQPPWSGRFTGRMGIEDIHSHFHDGLVAARRQPLAHLGMTTARQFDADTSVSLRTVQGVAFTPDGFGRVVDIAMDAPGRVTLTDEDGAALTTEVEWEFALESR</sequence>
<evidence type="ECO:0000313" key="1">
    <source>
        <dbReference type="EMBL" id="CAB4956194.1"/>
    </source>
</evidence>
<proteinExistence type="predicted"/>